<gene>
    <name evidence="2" type="ORF">DZF91_26025</name>
</gene>
<evidence type="ECO:0000313" key="2">
    <source>
        <dbReference type="EMBL" id="RFU38756.1"/>
    </source>
</evidence>
<dbReference type="AlphaFoldDB" id="A0A372JG21"/>
<reference evidence="2 3" key="1">
    <citation type="submission" date="2018-08" db="EMBL/GenBank/DDBJ databases">
        <title>Actinomadura jelena sp. nov., a novel Actinomycete isolated from soil in Chad.</title>
        <authorList>
            <person name="Shi L."/>
        </authorList>
    </citation>
    <scope>NUCLEOTIDE SEQUENCE [LARGE SCALE GENOMIC DNA]</scope>
    <source>
        <strain evidence="2 3">NEAU-G17</strain>
    </source>
</reference>
<feature type="compositionally biased region" description="Basic and acidic residues" evidence="1">
    <location>
        <begin position="103"/>
        <end position="125"/>
    </location>
</feature>
<evidence type="ECO:0000256" key="1">
    <source>
        <dbReference type="SAM" id="MobiDB-lite"/>
    </source>
</evidence>
<feature type="non-terminal residue" evidence="2">
    <location>
        <position position="125"/>
    </location>
</feature>
<dbReference type="Proteomes" id="UP000261811">
    <property type="component" value="Unassembled WGS sequence"/>
</dbReference>
<organism evidence="2 3">
    <name type="scientific">Actinomadura logoneensis</name>
    <dbReference type="NCBI Taxonomy" id="2293572"/>
    <lineage>
        <taxon>Bacteria</taxon>
        <taxon>Bacillati</taxon>
        <taxon>Actinomycetota</taxon>
        <taxon>Actinomycetes</taxon>
        <taxon>Streptosporangiales</taxon>
        <taxon>Thermomonosporaceae</taxon>
        <taxon>Actinomadura</taxon>
    </lineage>
</organism>
<protein>
    <submittedName>
        <fullName evidence="2">Uncharacterized protein</fullName>
    </submittedName>
</protein>
<keyword evidence="3" id="KW-1185">Reference proteome</keyword>
<sequence>MSPGAAAGGAPAPDPGDPEDAADLRAEGAEGVGGFGPGTLLGLVSGAGQGGGARRRGAAVPRARRDHRVARSGEDGRAVAADGPGEASGAKADGKPGPPKFAEAAKEALADAGARQERAASARAA</sequence>
<accession>A0A372JG21</accession>
<evidence type="ECO:0000313" key="3">
    <source>
        <dbReference type="Proteomes" id="UP000261811"/>
    </source>
</evidence>
<feature type="region of interest" description="Disordered" evidence="1">
    <location>
        <begin position="1"/>
        <end position="125"/>
    </location>
</feature>
<feature type="compositionally biased region" description="Basic residues" evidence="1">
    <location>
        <begin position="53"/>
        <end position="68"/>
    </location>
</feature>
<feature type="compositionally biased region" description="Gly residues" evidence="1">
    <location>
        <begin position="30"/>
        <end position="52"/>
    </location>
</feature>
<name>A0A372JG21_9ACTN</name>
<comment type="caution">
    <text evidence="2">The sequence shown here is derived from an EMBL/GenBank/DDBJ whole genome shotgun (WGS) entry which is preliminary data.</text>
</comment>
<feature type="compositionally biased region" description="Low complexity" evidence="1">
    <location>
        <begin position="1"/>
        <end position="11"/>
    </location>
</feature>
<proteinExistence type="predicted"/>
<dbReference type="EMBL" id="QURH01000710">
    <property type="protein sequence ID" value="RFU38756.1"/>
    <property type="molecule type" value="Genomic_DNA"/>
</dbReference>